<organism evidence="2 3">
    <name type="scientific">Maribellus comscasis</name>
    <dbReference type="NCBI Taxonomy" id="2681766"/>
    <lineage>
        <taxon>Bacteria</taxon>
        <taxon>Pseudomonadati</taxon>
        <taxon>Bacteroidota</taxon>
        <taxon>Bacteroidia</taxon>
        <taxon>Marinilabiliales</taxon>
        <taxon>Prolixibacteraceae</taxon>
        <taxon>Maribellus</taxon>
    </lineage>
</organism>
<dbReference type="PANTHER" id="PTHR11731">
    <property type="entry name" value="PROTEASE FAMILY S9B,C DIPEPTIDYL-PEPTIDASE IV-RELATED"/>
    <property type="match status" value="1"/>
</dbReference>
<name>A0A6I6K691_9BACT</name>
<dbReference type="InterPro" id="IPR050278">
    <property type="entry name" value="Serine_Prot_S9B/DPPIV"/>
</dbReference>
<dbReference type="SUPFAM" id="SSF82171">
    <property type="entry name" value="DPP6 N-terminal domain-like"/>
    <property type="match status" value="1"/>
</dbReference>
<dbReference type="AlphaFoldDB" id="A0A6I6K691"/>
<dbReference type="GO" id="GO:0008236">
    <property type="term" value="F:serine-type peptidase activity"/>
    <property type="evidence" value="ECO:0007669"/>
    <property type="project" value="InterPro"/>
</dbReference>
<dbReference type="Gene3D" id="3.40.50.1820">
    <property type="entry name" value="alpha/beta hydrolase"/>
    <property type="match status" value="1"/>
</dbReference>
<dbReference type="Proteomes" id="UP000428260">
    <property type="component" value="Chromosome"/>
</dbReference>
<dbReference type="Pfam" id="PF00326">
    <property type="entry name" value="Peptidase_S9"/>
    <property type="match status" value="1"/>
</dbReference>
<evidence type="ECO:0000259" key="1">
    <source>
        <dbReference type="Pfam" id="PF00326"/>
    </source>
</evidence>
<accession>A0A6I6K691</accession>
<keyword evidence="3" id="KW-1185">Reference proteome</keyword>
<gene>
    <name evidence="2" type="ORF">GM418_26915</name>
</gene>
<dbReference type="InterPro" id="IPR029058">
    <property type="entry name" value="AB_hydrolase_fold"/>
</dbReference>
<feature type="domain" description="Peptidase S9 prolyl oligopeptidase catalytic" evidence="1">
    <location>
        <begin position="735"/>
        <end position="916"/>
    </location>
</feature>
<dbReference type="SUPFAM" id="SSF53474">
    <property type="entry name" value="alpha/beta-Hydrolases"/>
    <property type="match status" value="1"/>
</dbReference>
<dbReference type="GO" id="GO:0008239">
    <property type="term" value="F:dipeptidyl-peptidase activity"/>
    <property type="evidence" value="ECO:0007669"/>
    <property type="project" value="TreeGrafter"/>
</dbReference>
<dbReference type="InterPro" id="IPR001375">
    <property type="entry name" value="Peptidase_S9_cat"/>
</dbReference>
<evidence type="ECO:0000313" key="2">
    <source>
        <dbReference type="EMBL" id="QGY47163.1"/>
    </source>
</evidence>
<reference evidence="2 3" key="1">
    <citation type="submission" date="2019-11" db="EMBL/GenBank/DDBJ databases">
        <authorList>
            <person name="Zheng R.K."/>
            <person name="Sun C.M."/>
        </authorList>
    </citation>
    <scope>NUCLEOTIDE SEQUENCE [LARGE SCALE GENOMIC DNA]</scope>
    <source>
        <strain evidence="2 3">WC007</strain>
    </source>
</reference>
<sequence length="938" mass="108278">MVRFMFNKNFSPFLMKIKILLSVLLLLPGFLFAQPTPKKVLQIEDFKDWNVISNGNISYNGDYISYERAPQKGDGNLIIYDGNKSDTIPRGYAATFGAENDFIVFKIRQPELTVRQAKKDKVKKDKMPQDSLGIYNIKKEEIYKFSNLKSYKLPEENSNWVAFISETVRDTTGIEKNANKRKKHTGDDLILFKIQNGDTSVFRNVTEYHYSKLGDAIYFSTQAEDSVHTLSEIFVFDTENGINHKLFTTEGWIKRIVSNETGEKYAFLCSQDTVKEKVYSLYYGENLTPPSKVLDKYTSGVPVGWSPSENGELYFSQDGSKLYLGVAESPVPAPKDTLLEEDKPKLDIWNWRDEKLQPQQKVEAENEKKRTFLGVYHVDLNRYIQLADIKIKEISTIQKGNGNVGLGADNTPYLRASNWTGENLKDYYLIDVESGIKRLVLKGKSWVRLSPHGKYILWYEPADSSYYSLPSDVNLQDTVSLTRVLPVSFYNEWHDSPSDPRPYGIAGWSQDDRFVYIYDRYDIWKLDPSGERVPVNITKAFGRRNNTRLRYLKLDKDLEYIPQTESVLLSATDERTMSRGFFNIQFNSLKDIEYVIMDNYIFSDLKKAKKADKIIFRKQDISTYPDFWTSNLEFKHSKKISETNPQQGKYNWASVDLVKWNSFSGEELKGLLYKPENLDPGRKYPMIVYFYERSSESLNQHYHPSPSRSVINKTFYASNGYLVFVPDITYKTGYPGQSAFNAIVSGTQYLIHKYNFINKDKIGLQGQSWGGYQTAYLVTQTDMFAAAMAGAPVSNMTSAYGGIRWQSGKSRMFQYEHTQSRIGGTLWDKPLLYIENSPLFSVPKINTPLLMMHNDDDGAVPWYQGIELFVAMRRLNKPAWLLSYNNEPHNLKEESWTNRIDLSKRMFQFFNHYLKGEPIPEWMEKGVPATEKGEKTGY</sequence>
<dbReference type="EMBL" id="CP046401">
    <property type="protein sequence ID" value="QGY47163.1"/>
    <property type="molecule type" value="Genomic_DNA"/>
</dbReference>
<proteinExistence type="predicted"/>
<dbReference type="KEGG" id="mcos:GM418_26915"/>
<dbReference type="GO" id="GO:0006508">
    <property type="term" value="P:proteolysis"/>
    <property type="evidence" value="ECO:0007669"/>
    <property type="project" value="InterPro"/>
</dbReference>
<evidence type="ECO:0000313" key="3">
    <source>
        <dbReference type="Proteomes" id="UP000428260"/>
    </source>
</evidence>
<dbReference type="PANTHER" id="PTHR11731:SF193">
    <property type="entry name" value="DIPEPTIDYL PEPTIDASE 9"/>
    <property type="match status" value="1"/>
</dbReference>
<protein>
    <submittedName>
        <fullName evidence="2">Prolyl oligopeptidase family serine peptidase</fullName>
    </submittedName>
</protein>